<evidence type="ECO:0000256" key="4">
    <source>
        <dbReference type="PROSITE-ProRule" id="PRU00027"/>
    </source>
</evidence>
<protein>
    <recommendedName>
        <fullName evidence="5">BED-type domain-containing protein</fullName>
    </recommendedName>
</protein>
<keyword evidence="2 4" id="KW-0863">Zinc-finger</keyword>
<keyword evidence="1" id="KW-0479">Metal-binding</keyword>
<dbReference type="InterPro" id="IPR013087">
    <property type="entry name" value="Znf_C2H2_type"/>
</dbReference>
<dbReference type="PROSITE" id="PS50808">
    <property type="entry name" value="ZF_BED"/>
    <property type="match status" value="3"/>
</dbReference>
<dbReference type="AlphaFoldDB" id="A0A195B0F8"/>
<dbReference type="GO" id="GO:0003677">
    <property type="term" value="F:DNA binding"/>
    <property type="evidence" value="ECO:0007669"/>
    <property type="project" value="InterPro"/>
</dbReference>
<dbReference type="Pfam" id="PF02892">
    <property type="entry name" value="zf-BED"/>
    <property type="match status" value="5"/>
</dbReference>
<evidence type="ECO:0000259" key="5">
    <source>
        <dbReference type="PROSITE" id="PS50808"/>
    </source>
</evidence>
<dbReference type="EMBL" id="KQ976692">
    <property type="protein sequence ID" value="KYM77775.1"/>
    <property type="molecule type" value="Genomic_DNA"/>
</dbReference>
<gene>
    <name evidence="6" type="ORF">ALC53_11786</name>
</gene>
<dbReference type="GO" id="GO:0008270">
    <property type="term" value="F:zinc ion binding"/>
    <property type="evidence" value="ECO:0007669"/>
    <property type="project" value="UniProtKB-KW"/>
</dbReference>
<sequence>MTASIGLGRRDRQVGLPELSVYLYKHLVKAHPDKLNEEQKKEDKFDWTWDYFIAESDIEATCKECNLIIKYQSVSCLKKHLKRKHKILGPNSDHIDNESNSDNDLIANEDLTPKTDNFIPVRLYIHYLHKHLVKAHPDKLNEEQKKEDKFDWTWDYFIAESDIEATCKECNLIIKYHSVSCLKKHLKRKHKILGPNSDNVDNESNSDNDLIANEDLTPKTDIFIPVRRWIRGHYTKLTSSNVARCNHCKVQFLIHKNRSLAILHEHLVKRHSDKLNEEQKKEDKFHWTWDYFIADSDIEAICKKCNSTIKYQSVSCLKKHLKRMHKILSPNSDHIDNESNSDNDFIANEDLTQKTDSFIPVRRWIRGHYTKLTSSNVARCNHCNVQFFIHKNRSLAILHEHLVKRHLDKLNEEQKNEDKFHWTWDYFIAESDIAATCTECNLTIKYQSVTCLKSHLKRIHKILGPNSDNVDNESNSHNDLIANEDLTPKTDIFIPVRRWIRGHYTKLTSSNVARCNHCKVQFLIHKNKNRSLAILHKHLVKRHSDKLNEEQKKEDKFHWTWDYFIADSDIEAICKECNSTIKYQSVSCLKKHLKRMHK</sequence>
<dbReference type="SMART" id="SM00355">
    <property type="entry name" value="ZnF_C2H2"/>
    <property type="match status" value="5"/>
</dbReference>
<dbReference type="InterPro" id="IPR003656">
    <property type="entry name" value="Znf_BED"/>
</dbReference>
<dbReference type="SMART" id="SM00614">
    <property type="entry name" value="ZnF_BED"/>
    <property type="match status" value="5"/>
</dbReference>
<dbReference type="Proteomes" id="UP000078540">
    <property type="component" value="Unassembled WGS sequence"/>
</dbReference>
<reference evidence="6 7" key="1">
    <citation type="submission" date="2015-09" db="EMBL/GenBank/DDBJ databases">
        <title>Atta colombica WGS genome.</title>
        <authorList>
            <person name="Nygaard S."/>
            <person name="Hu H."/>
            <person name="Boomsma J."/>
            <person name="Zhang G."/>
        </authorList>
    </citation>
    <scope>NUCLEOTIDE SEQUENCE [LARGE SCALE GENOMIC DNA]</scope>
    <source>
        <strain evidence="6">Treedump-2</strain>
        <tissue evidence="6">Whole body</tissue>
    </source>
</reference>
<evidence type="ECO:0000313" key="6">
    <source>
        <dbReference type="EMBL" id="KYM77775.1"/>
    </source>
</evidence>
<evidence type="ECO:0000256" key="1">
    <source>
        <dbReference type="ARBA" id="ARBA00022723"/>
    </source>
</evidence>
<proteinExistence type="predicted"/>
<feature type="domain" description="BED-type" evidence="5">
    <location>
        <begin position="555"/>
        <end position="598"/>
    </location>
</feature>
<accession>A0A195B0F8</accession>
<keyword evidence="7" id="KW-1185">Reference proteome</keyword>
<evidence type="ECO:0000256" key="3">
    <source>
        <dbReference type="ARBA" id="ARBA00022833"/>
    </source>
</evidence>
<dbReference type="STRING" id="520822.A0A195B0F8"/>
<feature type="domain" description="BED-type" evidence="5">
    <location>
        <begin position="148"/>
        <end position="197"/>
    </location>
</feature>
<evidence type="ECO:0000256" key="2">
    <source>
        <dbReference type="ARBA" id="ARBA00022771"/>
    </source>
</evidence>
<organism evidence="6 7">
    <name type="scientific">Atta colombica</name>
    <dbReference type="NCBI Taxonomy" id="520822"/>
    <lineage>
        <taxon>Eukaryota</taxon>
        <taxon>Metazoa</taxon>
        <taxon>Ecdysozoa</taxon>
        <taxon>Arthropoda</taxon>
        <taxon>Hexapoda</taxon>
        <taxon>Insecta</taxon>
        <taxon>Pterygota</taxon>
        <taxon>Neoptera</taxon>
        <taxon>Endopterygota</taxon>
        <taxon>Hymenoptera</taxon>
        <taxon>Apocrita</taxon>
        <taxon>Aculeata</taxon>
        <taxon>Formicoidea</taxon>
        <taxon>Formicidae</taxon>
        <taxon>Myrmicinae</taxon>
        <taxon>Atta</taxon>
    </lineage>
</organism>
<name>A0A195B0F8_9HYME</name>
<feature type="domain" description="BED-type" evidence="5">
    <location>
        <begin position="43"/>
        <end position="92"/>
    </location>
</feature>
<evidence type="ECO:0000313" key="7">
    <source>
        <dbReference type="Proteomes" id="UP000078540"/>
    </source>
</evidence>
<keyword evidence="3" id="KW-0862">Zinc</keyword>